<dbReference type="InterPro" id="IPR020563">
    <property type="entry name" value="X-over_junc_endoDNase_Mg_BS"/>
</dbReference>
<feature type="binding site" evidence="13">
    <location>
        <position position="74"/>
    </location>
    <ligand>
        <name>Mg(2+)</name>
        <dbReference type="ChEBI" id="CHEBI:18420"/>
        <label>2</label>
    </ligand>
</feature>
<keyword evidence="6 13" id="KW-0227">DNA damage</keyword>
<dbReference type="EMBL" id="JADIMH010000032">
    <property type="protein sequence ID" value="MBO8467307.1"/>
    <property type="molecule type" value="Genomic_DNA"/>
</dbReference>
<evidence type="ECO:0000256" key="12">
    <source>
        <dbReference type="ARBA" id="ARBA00029354"/>
    </source>
</evidence>
<comment type="subunit">
    <text evidence="13">Homodimer which binds Holliday junction (HJ) DNA. The HJ becomes 2-fold symmetrical on binding to RuvC with unstacked arms; it has a different conformation from HJ DNA in complex with RuvA. In the full resolvosome a probable DNA-RuvA(4)-RuvB(12)-RuvC(2) complex forms which resolves the HJ.</text>
</comment>
<keyword evidence="4 13" id="KW-0479">Metal-binding</keyword>
<dbReference type="PROSITE" id="PS01321">
    <property type="entry name" value="RUVC"/>
    <property type="match status" value="1"/>
</dbReference>
<evidence type="ECO:0000256" key="11">
    <source>
        <dbReference type="ARBA" id="ARBA00023204"/>
    </source>
</evidence>
<evidence type="ECO:0000313" key="16">
    <source>
        <dbReference type="Proteomes" id="UP000823660"/>
    </source>
</evidence>
<evidence type="ECO:0000256" key="13">
    <source>
        <dbReference type="HAMAP-Rule" id="MF_00034"/>
    </source>
</evidence>
<keyword evidence="11 13" id="KW-0234">DNA repair</keyword>
<dbReference type="Pfam" id="PF02075">
    <property type="entry name" value="RuvC"/>
    <property type="match status" value="1"/>
</dbReference>
<dbReference type="InterPro" id="IPR002176">
    <property type="entry name" value="X-over_junc_endoDNase_RuvC"/>
</dbReference>
<sequence>MKGLLQNKVILGIDPGTNILGYGVIAVGSKGPRYLTMGTIDMRKEKDPFRKLDMIFTGTGQIMDLYHPDFMAIESPFYGKNPQVILKLGRAQGAAITAALHRGIPVEEYAPRKAKVAITGVGSASKEQVCNMIGRILHLDFSPDHLDATDALAIALCHYYQLTSPLIEVRSSTGWEKFVEENPDRVKK</sequence>
<evidence type="ECO:0000256" key="10">
    <source>
        <dbReference type="ARBA" id="ARBA00023172"/>
    </source>
</evidence>
<dbReference type="Gene3D" id="3.30.420.10">
    <property type="entry name" value="Ribonuclease H-like superfamily/Ribonuclease H"/>
    <property type="match status" value="1"/>
</dbReference>
<evidence type="ECO:0000256" key="3">
    <source>
        <dbReference type="ARBA" id="ARBA00022722"/>
    </source>
</evidence>
<evidence type="ECO:0000256" key="7">
    <source>
        <dbReference type="ARBA" id="ARBA00022801"/>
    </source>
</evidence>
<feature type="binding site" evidence="13">
    <location>
        <position position="14"/>
    </location>
    <ligand>
        <name>Mg(2+)</name>
        <dbReference type="ChEBI" id="CHEBI:18420"/>
        <label>1</label>
    </ligand>
</feature>
<organism evidence="15 16">
    <name type="scientific">Candidatus Cryptobacteroides faecipullorum</name>
    <dbReference type="NCBI Taxonomy" id="2840764"/>
    <lineage>
        <taxon>Bacteria</taxon>
        <taxon>Pseudomonadati</taxon>
        <taxon>Bacteroidota</taxon>
        <taxon>Bacteroidia</taxon>
        <taxon>Bacteroidales</taxon>
        <taxon>Candidatus Cryptobacteroides</taxon>
    </lineage>
</organism>
<evidence type="ECO:0000313" key="15">
    <source>
        <dbReference type="EMBL" id="MBO8467307.1"/>
    </source>
</evidence>
<dbReference type="InterPro" id="IPR036397">
    <property type="entry name" value="RNaseH_sf"/>
</dbReference>
<evidence type="ECO:0000256" key="5">
    <source>
        <dbReference type="ARBA" id="ARBA00022759"/>
    </source>
</evidence>
<proteinExistence type="inferred from homology"/>
<evidence type="ECO:0000256" key="14">
    <source>
        <dbReference type="NCBIfam" id="TIGR00228"/>
    </source>
</evidence>
<comment type="caution">
    <text evidence="15">The sequence shown here is derived from an EMBL/GenBank/DDBJ whole genome shotgun (WGS) entry which is preliminary data.</text>
</comment>
<evidence type="ECO:0000256" key="4">
    <source>
        <dbReference type="ARBA" id="ARBA00022723"/>
    </source>
</evidence>
<dbReference type="NCBIfam" id="TIGR00228">
    <property type="entry name" value="ruvC"/>
    <property type="match status" value="1"/>
</dbReference>
<dbReference type="GO" id="GO:0005737">
    <property type="term" value="C:cytoplasm"/>
    <property type="evidence" value="ECO:0007669"/>
    <property type="project" value="UniProtKB-SubCell"/>
</dbReference>
<comment type="cofactor">
    <cofactor evidence="13">
        <name>Mg(2+)</name>
        <dbReference type="ChEBI" id="CHEBI:18420"/>
    </cofactor>
    <text evidence="13">Binds 2 Mg(2+) ion per subunit.</text>
</comment>
<reference evidence="15" key="2">
    <citation type="journal article" date="2021" name="PeerJ">
        <title>Extensive microbial diversity within the chicken gut microbiome revealed by metagenomics and culture.</title>
        <authorList>
            <person name="Gilroy R."/>
            <person name="Ravi A."/>
            <person name="Getino M."/>
            <person name="Pursley I."/>
            <person name="Horton D.L."/>
            <person name="Alikhan N.F."/>
            <person name="Baker D."/>
            <person name="Gharbi K."/>
            <person name="Hall N."/>
            <person name="Watson M."/>
            <person name="Adriaenssens E.M."/>
            <person name="Foster-Nyarko E."/>
            <person name="Jarju S."/>
            <person name="Secka A."/>
            <person name="Antonio M."/>
            <person name="Oren A."/>
            <person name="Chaudhuri R.R."/>
            <person name="La Ragione R."/>
            <person name="Hildebrand F."/>
            <person name="Pallen M.J."/>
        </authorList>
    </citation>
    <scope>NUCLEOTIDE SEQUENCE</scope>
    <source>
        <strain evidence="15">B1-15692</strain>
    </source>
</reference>
<dbReference type="CDD" id="cd16962">
    <property type="entry name" value="RuvC"/>
    <property type="match status" value="1"/>
</dbReference>
<protein>
    <recommendedName>
        <fullName evidence="13 14">Crossover junction endodeoxyribonuclease RuvC</fullName>
        <ecNumber evidence="13 14">3.1.21.10</ecNumber>
    </recommendedName>
    <alternativeName>
        <fullName evidence="13">Holliday junction nuclease RuvC</fullName>
    </alternativeName>
    <alternativeName>
        <fullName evidence="13">Holliday junction resolvase RuvC</fullName>
    </alternativeName>
</protein>
<dbReference type="Proteomes" id="UP000823660">
    <property type="component" value="Unassembled WGS sequence"/>
</dbReference>
<evidence type="ECO:0000256" key="9">
    <source>
        <dbReference type="ARBA" id="ARBA00023125"/>
    </source>
</evidence>
<name>A0A9D9I7Q7_9BACT</name>
<dbReference type="GO" id="GO:0006281">
    <property type="term" value="P:DNA repair"/>
    <property type="evidence" value="ECO:0007669"/>
    <property type="project" value="UniProtKB-UniRule"/>
</dbReference>
<dbReference type="InterPro" id="IPR012337">
    <property type="entry name" value="RNaseH-like_sf"/>
</dbReference>
<dbReference type="PANTHER" id="PTHR30194">
    <property type="entry name" value="CROSSOVER JUNCTION ENDODEOXYRIBONUCLEASE RUVC"/>
    <property type="match status" value="1"/>
</dbReference>
<feature type="binding site" evidence="13">
    <location>
        <position position="147"/>
    </location>
    <ligand>
        <name>Mg(2+)</name>
        <dbReference type="ChEBI" id="CHEBI:18420"/>
        <label>1</label>
    </ligand>
</feature>
<comment type="similarity">
    <text evidence="1 13">Belongs to the RuvC family.</text>
</comment>
<keyword evidence="9 13" id="KW-0238">DNA-binding</keyword>
<dbReference type="FunFam" id="3.30.420.10:FF:000002">
    <property type="entry name" value="Crossover junction endodeoxyribonuclease RuvC"/>
    <property type="match status" value="1"/>
</dbReference>
<evidence type="ECO:0000256" key="8">
    <source>
        <dbReference type="ARBA" id="ARBA00022842"/>
    </source>
</evidence>
<dbReference type="PRINTS" id="PR00696">
    <property type="entry name" value="RSOLVASERUVC"/>
</dbReference>
<gene>
    <name evidence="13 15" type="primary">ruvC</name>
    <name evidence="15" type="ORF">IAB99_06050</name>
</gene>
<dbReference type="GO" id="GO:0006310">
    <property type="term" value="P:DNA recombination"/>
    <property type="evidence" value="ECO:0007669"/>
    <property type="project" value="UniProtKB-UniRule"/>
</dbReference>
<dbReference type="GO" id="GO:0008821">
    <property type="term" value="F:crossover junction DNA endonuclease activity"/>
    <property type="evidence" value="ECO:0007669"/>
    <property type="project" value="UniProtKB-UniRule"/>
</dbReference>
<keyword evidence="2 13" id="KW-0963">Cytoplasm</keyword>
<dbReference type="AlphaFoldDB" id="A0A9D9I7Q7"/>
<dbReference type="GO" id="GO:0003677">
    <property type="term" value="F:DNA binding"/>
    <property type="evidence" value="ECO:0007669"/>
    <property type="project" value="UniProtKB-KW"/>
</dbReference>
<keyword evidence="7 13" id="KW-0378">Hydrolase</keyword>
<accession>A0A9D9I7Q7</accession>
<dbReference type="EC" id="3.1.21.10" evidence="13 14"/>
<feature type="active site" evidence="13">
    <location>
        <position position="147"/>
    </location>
</feature>
<dbReference type="GO" id="GO:0048476">
    <property type="term" value="C:Holliday junction resolvase complex"/>
    <property type="evidence" value="ECO:0007669"/>
    <property type="project" value="UniProtKB-UniRule"/>
</dbReference>
<dbReference type="PANTHER" id="PTHR30194:SF3">
    <property type="entry name" value="CROSSOVER JUNCTION ENDODEOXYRIBONUCLEASE RUVC"/>
    <property type="match status" value="1"/>
</dbReference>
<evidence type="ECO:0000256" key="6">
    <source>
        <dbReference type="ARBA" id="ARBA00022763"/>
    </source>
</evidence>
<dbReference type="HAMAP" id="MF_00034">
    <property type="entry name" value="RuvC"/>
    <property type="match status" value="1"/>
</dbReference>
<comment type="function">
    <text evidence="13">The RuvA-RuvB-RuvC complex processes Holliday junction (HJ) DNA during genetic recombination and DNA repair. Endonuclease that resolves HJ intermediates. Cleaves cruciform DNA by making single-stranded nicks across the HJ at symmetrical positions within the homologous arms, yielding a 5'-phosphate and a 3'-hydroxyl group; requires a central core of homology in the junction. The consensus cleavage sequence is 5'-(A/T)TT(C/G)-3'. Cleavage occurs on the 3'-side of the TT dinucleotide at the point of strand exchange. HJ branch migration catalyzed by RuvA-RuvB allows RuvC to scan DNA until it finds its consensus sequence, where it cleaves and resolves the cruciform DNA.</text>
</comment>
<keyword evidence="5 13" id="KW-0255">Endonuclease</keyword>
<keyword evidence="3 13" id="KW-0540">Nuclease</keyword>
<keyword evidence="8 13" id="KW-0460">Magnesium</keyword>
<evidence type="ECO:0000256" key="1">
    <source>
        <dbReference type="ARBA" id="ARBA00009518"/>
    </source>
</evidence>
<feature type="active site" evidence="13">
    <location>
        <position position="14"/>
    </location>
</feature>
<keyword evidence="10 13" id="KW-0233">DNA recombination</keyword>
<dbReference type="SUPFAM" id="SSF53098">
    <property type="entry name" value="Ribonuclease H-like"/>
    <property type="match status" value="1"/>
</dbReference>
<dbReference type="GO" id="GO:0000287">
    <property type="term" value="F:magnesium ion binding"/>
    <property type="evidence" value="ECO:0007669"/>
    <property type="project" value="UniProtKB-UniRule"/>
</dbReference>
<comment type="catalytic activity">
    <reaction evidence="12 13">
        <text>Endonucleolytic cleavage at a junction such as a reciprocal single-stranded crossover between two homologous DNA duplexes (Holliday junction).</text>
        <dbReference type="EC" id="3.1.21.10"/>
    </reaction>
</comment>
<reference evidence="15" key="1">
    <citation type="submission" date="2020-10" db="EMBL/GenBank/DDBJ databases">
        <authorList>
            <person name="Gilroy R."/>
        </authorList>
    </citation>
    <scope>NUCLEOTIDE SEQUENCE</scope>
    <source>
        <strain evidence="15">B1-15692</strain>
    </source>
</reference>
<feature type="active site" evidence="13">
    <location>
        <position position="74"/>
    </location>
</feature>
<comment type="subcellular location">
    <subcellularLocation>
        <location evidence="13">Cytoplasm</location>
    </subcellularLocation>
</comment>
<evidence type="ECO:0000256" key="2">
    <source>
        <dbReference type="ARBA" id="ARBA00022490"/>
    </source>
</evidence>